<evidence type="ECO:0000256" key="5">
    <source>
        <dbReference type="RuleBase" id="RU361187"/>
    </source>
</evidence>
<comment type="pathway">
    <text evidence="1">Glycan metabolism; L-arabinan degradation.</text>
</comment>
<name>A0ABZ0GI61_9GAMM</name>
<evidence type="ECO:0000313" key="8">
    <source>
        <dbReference type="Proteomes" id="UP001301442"/>
    </source>
</evidence>
<evidence type="ECO:0008006" key="9">
    <source>
        <dbReference type="Google" id="ProtNLM"/>
    </source>
</evidence>
<organism evidence="7 8">
    <name type="scientific">Thalassotalea fonticola</name>
    <dbReference type="NCBI Taxonomy" id="3065649"/>
    <lineage>
        <taxon>Bacteria</taxon>
        <taxon>Pseudomonadati</taxon>
        <taxon>Pseudomonadota</taxon>
        <taxon>Gammaproteobacteria</taxon>
        <taxon>Alteromonadales</taxon>
        <taxon>Colwelliaceae</taxon>
        <taxon>Thalassotalea</taxon>
    </lineage>
</organism>
<sequence>MNNKILLILTSALFTLVSNTNVAQEQLVSSAMKRYQDMWKSKNPADNEFYTSFNYQKAKGLAYEEGVSRRDPSQIIKVGDIYYVYYTKTEKGPAPVGYKKADPSTNTPANTWDLASIYYATSKDTYNWTEQGKAVGLGPKGEFDDRSVFTPGVLVWQGKYYLYYQAVQSPFNQRTKNVIAMSWSDSPNGPWHRHPEPVLTPGKSGVWQGKELIRSKIEKEGAFDSLKVHDPYLLVKNNKIYMYYKAHPMGLAGDTQLSYPDFSGGLAIAEHPAGPFVKSKLNPVLNSGHEVVLWPYKNGIAALVTANGPEKNTVQWSPDGENFEIMANIVLPPDAAGPYVPDAYTNTDNGEGITWGLSHIAQRKNKPWPHLVRFEANLTGKKTRKFKRENIRFNEDSLLQSDKR</sequence>
<reference evidence="7 8" key="1">
    <citation type="submission" date="2023-09" db="EMBL/GenBank/DDBJ databases">
        <authorList>
            <person name="Qi X."/>
        </authorList>
    </citation>
    <scope>NUCLEOTIDE SEQUENCE [LARGE SCALE GENOMIC DNA]</scope>
    <source>
        <strain evidence="7 8">S1-1</strain>
    </source>
</reference>
<keyword evidence="3 5" id="KW-0378">Hydrolase</keyword>
<dbReference type="Gene3D" id="2.115.10.20">
    <property type="entry name" value="Glycosyl hydrolase domain, family 43"/>
    <property type="match status" value="1"/>
</dbReference>
<dbReference type="InterPro" id="IPR023296">
    <property type="entry name" value="Glyco_hydro_beta-prop_sf"/>
</dbReference>
<dbReference type="Pfam" id="PF04616">
    <property type="entry name" value="Glyco_hydro_43"/>
    <property type="match status" value="1"/>
</dbReference>
<keyword evidence="8" id="KW-1185">Reference proteome</keyword>
<dbReference type="PANTHER" id="PTHR43301">
    <property type="entry name" value="ARABINAN ENDO-1,5-ALPHA-L-ARABINOSIDASE"/>
    <property type="match status" value="1"/>
</dbReference>
<keyword evidence="4 5" id="KW-0326">Glycosidase</keyword>
<dbReference type="InterPro" id="IPR050727">
    <property type="entry name" value="GH43_arabinanases"/>
</dbReference>
<dbReference type="SUPFAM" id="SSF75005">
    <property type="entry name" value="Arabinanase/levansucrase/invertase"/>
    <property type="match status" value="1"/>
</dbReference>
<accession>A0ABZ0GI61</accession>
<evidence type="ECO:0000256" key="3">
    <source>
        <dbReference type="ARBA" id="ARBA00022801"/>
    </source>
</evidence>
<dbReference type="RefSeq" id="WP_348394515.1">
    <property type="nucleotide sequence ID" value="NZ_CP136600.1"/>
</dbReference>
<dbReference type="Proteomes" id="UP001301442">
    <property type="component" value="Chromosome"/>
</dbReference>
<dbReference type="CDD" id="cd08992">
    <property type="entry name" value="GH117"/>
    <property type="match status" value="1"/>
</dbReference>
<dbReference type="EMBL" id="CP136600">
    <property type="protein sequence ID" value="WOH35699.1"/>
    <property type="molecule type" value="Genomic_DNA"/>
</dbReference>
<proteinExistence type="inferred from homology"/>
<evidence type="ECO:0000256" key="6">
    <source>
        <dbReference type="SAM" id="SignalP"/>
    </source>
</evidence>
<comment type="similarity">
    <text evidence="2 5">Belongs to the glycosyl hydrolase 43 family.</text>
</comment>
<keyword evidence="6" id="KW-0732">Signal</keyword>
<evidence type="ECO:0000256" key="1">
    <source>
        <dbReference type="ARBA" id="ARBA00004834"/>
    </source>
</evidence>
<evidence type="ECO:0000256" key="4">
    <source>
        <dbReference type="ARBA" id="ARBA00023295"/>
    </source>
</evidence>
<dbReference type="InterPro" id="IPR006710">
    <property type="entry name" value="Glyco_hydro_43"/>
</dbReference>
<evidence type="ECO:0000256" key="2">
    <source>
        <dbReference type="ARBA" id="ARBA00009865"/>
    </source>
</evidence>
<feature type="chain" id="PRO_5047471046" description="Glycosyl hydrolase" evidence="6">
    <location>
        <begin position="24"/>
        <end position="404"/>
    </location>
</feature>
<gene>
    <name evidence="7" type="ORF">RI844_09925</name>
</gene>
<protein>
    <recommendedName>
        <fullName evidence="9">Glycosyl hydrolase</fullName>
    </recommendedName>
</protein>
<dbReference type="PANTHER" id="PTHR43301:SF3">
    <property type="entry name" value="ARABINAN ENDO-1,5-ALPHA-L-ARABINOSIDASE A-RELATED"/>
    <property type="match status" value="1"/>
</dbReference>
<evidence type="ECO:0000313" key="7">
    <source>
        <dbReference type="EMBL" id="WOH35699.1"/>
    </source>
</evidence>
<feature type="signal peptide" evidence="6">
    <location>
        <begin position="1"/>
        <end position="23"/>
    </location>
</feature>